<dbReference type="EMBL" id="JRRC01516568">
    <property type="protein sequence ID" value="KHG08936.1"/>
    <property type="molecule type" value="Genomic_DNA"/>
</dbReference>
<reference evidence="2" key="1">
    <citation type="submission" date="2014-09" db="EMBL/GenBank/DDBJ databases">
        <authorList>
            <person name="Mudge J."/>
            <person name="Ramaraj T."/>
            <person name="Lindquist I.E."/>
            <person name="Bharti A.K."/>
            <person name="Sundararajan A."/>
            <person name="Cameron C.T."/>
            <person name="Woodward J.E."/>
            <person name="May G.D."/>
            <person name="Brubaker C."/>
            <person name="Broadhvest J."/>
            <person name="Wilkins T.A."/>
        </authorList>
    </citation>
    <scope>NUCLEOTIDE SEQUENCE</scope>
    <source>
        <strain evidence="2">cv. AKA8401</strain>
    </source>
</reference>
<dbReference type="Proteomes" id="UP000032142">
    <property type="component" value="Unassembled WGS sequence"/>
</dbReference>
<keyword evidence="2" id="KW-1185">Reference proteome</keyword>
<evidence type="ECO:0000313" key="2">
    <source>
        <dbReference type="Proteomes" id="UP000032142"/>
    </source>
</evidence>
<protein>
    <submittedName>
        <fullName evidence="1">Uncharacterized protein</fullName>
    </submittedName>
</protein>
<comment type="caution">
    <text evidence="1">The sequence shown here is derived from an EMBL/GenBank/DDBJ whole genome shotgun (WGS) entry which is preliminary data.</text>
</comment>
<accession>A0A0B0ND12</accession>
<gene>
    <name evidence="1" type="ORF">F383_36255</name>
</gene>
<name>A0A0B0ND12_GOSAR</name>
<evidence type="ECO:0000313" key="1">
    <source>
        <dbReference type="EMBL" id="KHG08936.1"/>
    </source>
</evidence>
<organism evidence="1 2">
    <name type="scientific">Gossypium arboreum</name>
    <name type="common">Tree cotton</name>
    <name type="synonym">Gossypium nanking</name>
    <dbReference type="NCBI Taxonomy" id="29729"/>
    <lineage>
        <taxon>Eukaryota</taxon>
        <taxon>Viridiplantae</taxon>
        <taxon>Streptophyta</taxon>
        <taxon>Embryophyta</taxon>
        <taxon>Tracheophyta</taxon>
        <taxon>Spermatophyta</taxon>
        <taxon>Magnoliopsida</taxon>
        <taxon>eudicotyledons</taxon>
        <taxon>Gunneridae</taxon>
        <taxon>Pentapetalae</taxon>
        <taxon>rosids</taxon>
        <taxon>malvids</taxon>
        <taxon>Malvales</taxon>
        <taxon>Malvaceae</taxon>
        <taxon>Malvoideae</taxon>
        <taxon>Gossypium</taxon>
    </lineage>
</organism>
<sequence length="30" mass="3225">MCAHISVIFPRIARVAPINYGPTVGSIRAN</sequence>
<dbReference type="AlphaFoldDB" id="A0A0B0ND12"/>
<proteinExistence type="predicted"/>